<dbReference type="EMBL" id="FOHB01000011">
    <property type="protein sequence ID" value="SES48730.1"/>
    <property type="molecule type" value="Genomic_DNA"/>
</dbReference>
<sequence length="445" mass="47484">MIPRTQYAPTATGDLAYKVCGQGPRDLVFSPAFASNLDVFWEHPEHALLLERLSSLGRLITFDKRGSGLSERSTESLSLEQASDDIVAVMDAAGSERAVLIGWLDAGAAALATAARHPDRVEMVVAGEVTATGQPGEDGVTGWSRPDVSATTEVLAAGGWGQAVMLQRLAPELAANPRVLDWWSRYESASATPTAAVRLLEAYTRVDLRPHLAHVRAPVLLLHDSDFPLVTQESIEWLASQLANATLKIVHARLPLTSIVPTDEVIDETEEHLTGTRNLSSAATQVAALLFTDVVGSTQELARTGDVSWGHLLSAHRAAVRRSIDRFGGHEVDTTGDGFLATFPVPSAALRCGSEIVTDAPAYGLQVRAGVHAGEILVRDDDVMGVTVHIAARVASSAGPGDVLVTDTVRTMLAGAGLRFTECGEHQLKGVPGVWRLFRLQTPVR</sequence>
<proteinExistence type="inferred from homology"/>
<dbReference type="AlphaFoldDB" id="A0A1H9XRG2"/>
<dbReference type="SUPFAM" id="SSF53474">
    <property type="entry name" value="alpha/beta-Hydrolases"/>
    <property type="match status" value="1"/>
</dbReference>
<evidence type="ECO:0000313" key="3">
    <source>
        <dbReference type="EMBL" id="SES48730.1"/>
    </source>
</evidence>
<evidence type="ECO:0000256" key="1">
    <source>
        <dbReference type="ARBA" id="ARBA00005381"/>
    </source>
</evidence>
<dbReference type="STRING" id="587636.SAMN05216199_0174"/>
<gene>
    <name evidence="3" type="ORF">SAMN05216199_0174</name>
</gene>
<organism evidence="3 4">
    <name type="scientific">Pedococcus cremeus</name>
    <dbReference type="NCBI Taxonomy" id="587636"/>
    <lineage>
        <taxon>Bacteria</taxon>
        <taxon>Bacillati</taxon>
        <taxon>Actinomycetota</taxon>
        <taxon>Actinomycetes</taxon>
        <taxon>Micrococcales</taxon>
        <taxon>Intrasporangiaceae</taxon>
        <taxon>Pedococcus</taxon>
    </lineage>
</organism>
<dbReference type="InterPro" id="IPR001054">
    <property type="entry name" value="A/G_cyclase"/>
</dbReference>
<comment type="similarity">
    <text evidence="1">Belongs to the adenylyl cyclase class-3 family.</text>
</comment>
<dbReference type="Gene3D" id="3.30.70.1230">
    <property type="entry name" value="Nucleotide cyclase"/>
    <property type="match status" value="1"/>
</dbReference>
<dbReference type="PANTHER" id="PTHR43081:SF1">
    <property type="entry name" value="ADENYLATE CYCLASE, TERMINAL-DIFFERENTIATION SPECIFIC"/>
    <property type="match status" value="1"/>
</dbReference>
<name>A0A1H9XRG2_9MICO</name>
<dbReference type="GO" id="GO:0009190">
    <property type="term" value="P:cyclic nucleotide biosynthetic process"/>
    <property type="evidence" value="ECO:0007669"/>
    <property type="project" value="InterPro"/>
</dbReference>
<dbReference type="InterPro" id="IPR050697">
    <property type="entry name" value="Adenylyl/Guanylyl_Cyclase_3/4"/>
</dbReference>
<dbReference type="PANTHER" id="PTHR43081">
    <property type="entry name" value="ADENYLATE CYCLASE, TERMINAL-DIFFERENTIATION SPECIFIC-RELATED"/>
    <property type="match status" value="1"/>
</dbReference>
<dbReference type="RefSeq" id="WP_091762642.1">
    <property type="nucleotide sequence ID" value="NZ_FOHB01000011.1"/>
</dbReference>
<dbReference type="CDD" id="cd07302">
    <property type="entry name" value="CHD"/>
    <property type="match status" value="1"/>
</dbReference>
<feature type="domain" description="Guanylate cyclase" evidence="2">
    <location>
        <begin position="288"/>
        <end position="395"/>
    </location>
</feature>
<protein>
    <submittedName>
        <fullName evidence="3">Adenylate cyclase, class 3</fullName>
    </submittedName>
</protein>
<dbReference type="Pfam" id="PF00561">
    <property type="entry name" value="Abhydrolase_1"/>
    <property type="match status" value="1"/>
</dbReference>
<dbReference type="OrthoDB" id="27092at2"/>
<accession>A0A1H9XRG2</accession>
<evidence type="ECO:0000259" key="2">
    <source>
        <dbReference type="PROSITE" id="PS50125"/>
    </source>
</evidence>
<dbReference type="Gene3D" id="3.40.50.1820">
    <property type="entry name" value="alpha/beta hydrolase"/>
    <property type="match status" value="1"/>
</dbReference>
<dbReference type="GO" id="GO:0035556">
    <property type="term" value="P:intracellular signal transduction"/>
    <property type="evidence" value="ECO:0007669"/>
    <property type="project" value="InterPro"/>
</dbReference>
<dbReference type="InterPro" id="IPR029787">
    <property type="entry name" value="Nucleotide_cyclase"/>
</dbReference>
<dbReference type="InterPro" id="IPR029058">
    <property type="entry name" value="AB_hydrolase_fold"/>
</dbReference>
<dbReference type="InterPro" id="IPR000073">
    <property type="entry name" value="AB_hydrolase_1"/>
</dbReference>
<dbReference type="PROSITE" id="PS50125">
    <property type="entry name" value="GUANYLATE_CYCLASE_2"/>
    <property type="match status" value="1"/>
</dbReference>
<evidence type="ECO:0000313" key="4">
    <source>
        <dbReference type="Proteomes" id="UP000199019"/>
    </source>
</evidence>
<keyword evidence="4" id="KW-1185">Reference proteome</keyword>
<dbReference type="SUPFAM" id="SSF55073">
    <property type="entry name" value="Nucleotide cyclase"/>
    <property type="match status" value="1"/>
</dbReference>
<dbReference type="SMART" id="SM00044">
    <property type="entry name" value="CYCc"/>
    <property type="match status" value="1"/>
</dbReference>
<dbReference type="Proteomes" id="UP000199019">
    <property type="component" value="Unassembled WGS sequence"/>
</dbReference>
<dbReference type="GO" id="GO:0004016">
    <property type="term" value="F:adenylate cyclase activity"/>
    <property type="evidence" value="ECO:0007669"/>
    <property type="project" value="UniProtKB-ARBA"/>
</dbReference>
<reference evidence="4" key="1">
    <citation type="submission" date="2016-10" db="EMBL/GenBank/DDBJ databases">
        <authorList>
            <person name="Varghese N."/>
            <person name="Submissions S."/>
        </authorList>
    </citation>
    <scope>NUCLEOTIDE SEQUENCE [LARGE SCALE GENOMIC DNA]</scope>
    <source>
        <strain evidence="4">CGMCC 1.6963</strain>
    </source>
</reference>
<dbReference type="Pfam" id="PF00211">
    <property type="entry name" value="Guanylate_cyc"/>
    <property type="match status" value="1"/>
</dbReference>